<reference evidence="1" key="1">
    <citation type="journal article" date="2015" name="Nature">
        <title>Complex archaea that bridge the gap between prokaryotes and eukaryotes.</title>
        <authorList>
            <person name="Spang A."/>
            <person name="Saw J.H."/>
            <person name="Jorgensen S.L."/>
            <person name="Zaremba-Niedzwiedzka K."/>
            <person name="Martijn J."/>
            <person name="Lind A.E."/>
            <person name="van Eijk R."/>
            <person name="Schleper C."/>
            <person name="Guy L."/>
            <person name="Ettema T.J."/>
        </authorList>
    </citation>
    <scope>NUCLEOTIDE SEQUENCE</scope>
</reference>
<sequence length="322" mass="36941">MADYDVAKFKKMVLRGDKPQDIAKEFGLSARSSVYDRARVLGIPIVGRNKKPEMPSIPAPQQKARVMTKLTTDWGKMETAVIYNDTHNPYHDKVIMALFEQFITDLQPDYLIHNGDANDFYPLSKFDKNPERISNLQGDLDSTSAMFGRHRKLVPNARSIEIDGNHEDRLRRFLWSIAPELANLRCLDLNKLLGLEENEISHVGYEEGLLINGIFLVIHGNIASIHSGYTAKRMYEKHGGCGMCGHCHRGGSFYKRDRFGTWGWWENFCMCDLDPDYTQNPNWTQGFSVVHFKKKRFWVEQVPIINGKFIYGGKLYGGEDDK</sequence>
<organism evidence="1">
    <name type="scientific">marine sediment metagenome</name>
    <dbReference type="NCBI Taxonomy" id="412755"/>
    <lineage>
        <taxon>unclassified sequences</taxon>
        <taxon>metagenomes</taxon>
        <taxon>ecological metagenomes</taxon>
    </lineage>
</organism>
<comment type="caution">
    <text evidence="1">The sequence shown here is derived from an EMBL/GenBank/DDBJ whole genome shotgun (WGS) entry which is preliminary data.</text>
</comment>
<dbReference type="AlphaFoldDB" id="A0A0F9S086"/>
<dbReference type="EMBL" id="LAZR01000633">
    <property type="protein sequence ID" value="KKN62170.1"/>
    <property type="molecule type" value="Genomic_DNA"/>
</dbReference>
<name>A0A0F9S086_9ZZZZ</name>
<dbReference type="InterPro" id="IPR029052">
    <property type="entry name" value="Metallo-depent_PP-like"/>
</dbReference>
<dbReference type="SUPFAM" id="SSF56300">
    <property type="entry name" value="Metallo-dependent phosphatases"/>
    <property type="match status" value="1"/>
</dbReference>
<evidence type="ECO:0008006" key="2">
    <source>
        <dbReference type="Google" id="ProtNLM"/>
    </source>
</evidence>
<evidence type="ECO:0000313" key="1">
    <source>
        <dbReference type="EMBL" id="KKN62170.1"/>
    </source>
</evidence>
<proteinExistence type="predicted"/>
<accession>A0A0F9S086</accession>
<protein>
    <recommendedName>
        <fullName evidence="2">Calcineurin-like phosphoesterase domain-containing protein</fullName>
    </recommendedName>
</protein>
<gene>
    <name evidence="1" type="ORF">LCGC14_0514490</name>
</gene>